<feature type="domain" description="N-acetyltransferase" evidence="19">
    <location>
        <begin position="10"/>
        <end position="175"/>
    </location>
</feature>
<dbReference type="InterPro" id="IPR000182">
    <property type="entry name" value="GNAT_dom"/>
</dbReference>
<comment type="similarity">
    <text evidence="2 17">Belongs to the Nudix hydrolase family.</text>
</comment>
<dbReference type="SUPFAM" id="SSF55729">
    <property type="entry name" value="Acyl-CoA N-acyltransferases (Nat)"/>
    <property type="match status" value="1"/>
</dbReference>
<dbReference type="PROSITE" id="PS51186">
    <property type="entry name" value="GNAT"/>
    <property type="match status" value="1"/>
</dbReference>
<dbReference type="PRINTS" id="PR00502">
    <property type="entry name" value="NUDIXFAMILY"/>
</dbReference>
<evidence type="ECO:0000256" key="12">
    <source>
        <dbReference type="ARBA" id="ARBA00038905"/>
    </source>
</evidence>
<dbReference type="GO" id="GO:0035539">
    <property type="term" value="F:8-oxo-7,8-dihydrodeoxyguanosine triphosphate pyrophosphatase activity"/>
    <property type="evidence" value="ECO:0007669"/>
    <property type="project" value="UniProtKB-EC"/>
</dbReference>
<reference evidence="21 22" key="1">
    <citation type="submission" date="2019-07" db="EMBL/GenBank/DDBJ databases">
        <title>Whole genome shotgun sequence of Gluconobacter wancherniae NBRC 103581.</title>
        <authorList>
            <person name="Hosoyama A."/>
            <person name="Uohara A."/>
            <person name="Ohji S."/>
            <person name="Ichikawa N."/>
        </authorList>
    </citation>
    <scope>NUCLEOTIDE SEQUENCE [LARGE SCALE GENOMIC DNA]</scope>
    <source>
        <strain evidence="21 22">NBRC 103581</strain>
    </source>
</reference>
<dbReference type="FunFam" id="3.90.79.10:FF:000014">
    <property type="entry name" value="8-oxo-dGTP diphosphatase MutT"/>
    <property type="match status" value="1"/>
</dbReference>
<comment type="caution">
    <text evidence="21">The sequence shown here is derived from an EMBL/GenBank/DDBJ whole genome shotgun (WGS) entry which is preliminary data.</text>
</comment>
<keyword evidence="22" id="KW-1185">Reference proteome</keyword>
<evidence type="ECO:0000313" key="22">
    <source>
        <dbReference type="Proteomes" id="UP000321230"/>
    </source>
</evidence>
<feature type="domain" description="Nudix hydrolase" evidence="20">
    <location>
        <begin position="207"/>
        <end position="334"/>
    </location>
</feature>
<dbReference type="GO" id="GO:0044716">
    <property type="term" value="F:8-oxo-GDP phosphatase activity"/>
    <property type="evidence" value="ECO:0007669"/>
    <property type="project" value="TreeGrafter"/>
</dbReference>
<dbReference type="OrthoDB" id="9810648at2"/>
<dbReference type="InterPro" id="IPR015797">
    <property type="entry name" value="NUDIX_hydrolase-like_dom_sf"/>
</dbReference>
<comment type="catalytic activity">
    <reaction evidence="10">
        <text>8-oxo-dGTP + H2O = 8-oxo-dGMP + diphosphate + H(+)</text>
        <dbReference type="Rhea" id="RHEA:31575"/>
        <dbReference type="ChEBI" id="CHEBI:15377"/>
        <dbReference type="ChEBI" id="CHEBI:15378"/>
        <dbReference type="ChEBI" id="CHEBI:33019"/>
        <dbReference type="ChEBI" id="CHEBI:63224"/>
        <dbReference type="ChEBI" id="CHEBI:77896"/>
        <dbReference type="EC" id="3.6.1.55"/>
    </reaction>
</comment>
<sequence>MTPELKAGDLTLRPLIAEDAPVIHRLINDWSVVRMLSSLPFPYPKELAEEWIASTRRQSQEGTAFHFAITQNDEMKGAIGVILSEDRRSATLGYWLARPSWGQGIITAAATRVVDWTFTVLRPDRMTAAVALDNPASSAVLRKLGFQETGTAARSFVSRRNECIVGLYELARPRLSDLAKDATSTPAASTEPCTEQNPAPAPVQKARTLLVVAAAILDTENRILLARRPEGKRLAGLWEFPGGKVELNETPEQALVREIQEELGLDLKGSCMAPFTFVSENCGAFHLLMPLYIVRRWRGTPTPREGQKLEWVQADALHNYPMPEPDVPLIPLLQELLS</sequence>
<dbReference type="GO" id="GO:0016747">
    <property type="term" value="F:acyltransferase activity, transferring groups other than amino-acyl groups"/>
    <property type="evidence" value="ECO:0007669"/>
    <property type="project" value="InterPro"/>
</dbReference>
<feature type="region of interest" description="Disordered" evidence="18">
    <location>
        <begin position="179"/>
        <end position="201"/>
    </location>
</feature>
<dbReference type="GO" id="GO:0006281">
    <property type="term" value="P:DNA repair"/>
    <property type="evidence" value="ECO:0007669"/>
    <property type="project" value="UniProtKB-KW"/>
</dbReference>
<keyword evidence="7 17" id="KW-0378">Hydrolase</keyword>
<dbReference type="AlphaFoldDB" id="A0A511AX05"/>
<dbReference type="PROSITE" id="PS51462">
    <property type="entry name" value="NUDIX"/>
    <property type="match status" value="1"/>
</dbReference>
<keyword evidence="5" id="KW-0479">Metal-binding</keyword>
<organism evidence="21 22">
    <name type="scientific">Gluconobacter wancherniae NBRC 103581</name>
    <dbReference type="NCBI Taxonomy" id="656744"/>
    <lineage>
        <taxon>Bacteria</taxon>
        <taxon>Pseudomonadati</taxon>
        <taxon>Pseudomonadota</taxon>
        <taxon>Alphaproteobacteria</taxon>
        <taxon>Acetobacterales</taxon>
        <taxon>Acetobacteraceae</taxon>
        <taxon>Gluconobacter</taxon>
    </lineage>
</organism>
<dbReference type="InterPro" id="IPR020476">
    <property type="entry name" value="Nudix_hydrolase"/>
</dbReference>
<dbReference type="CDD" id="cd03425">
    <property type="entry name" value="NUDIX_MutT_NudA_like"/>
    <property type="match status" value="1"/>
</dbReference>
<dbReference type="EMBL" id="BJUZ01000001">
    <property type="protein sequence ID" value="GEK92676.1"/>
    <property type="molecule type" value="Genomic_DNA"/>
</dbReference>
<keyword evidence="3" id="KW-0515">Mutator protein</keyword>
<dbReference type="PROSITE" id="PS00893">
    <property type="entry name" value="NUDIX_BOX"/>
    <property type="match status" value="1"/>
</dbReference>
<evidence type="ECO:0000259" key="20">
    <source>
        <dbReference type="PROSITE" id="PS51462"/>
    </source>
</evidence>
<dbReference type="GO" id="GO:0008413">
    <property type="term" value="F:8-oxo-7,8-dihydroguanosine triphosphate pyrophosphatase activity"/>
    <property type="evidence" value="ECO:0007669"/>
    <property type="project" value="TreeGrafter"/>
</dbReference>
<dbReference type="Gene3D" id="3.40.630.30">
    <property type="match status" value="1"/>
</dbReference>
<dbReference type="Pfam" id="PF00293">
    <property type="entry name" value="NUDIX"/>
    <property type="match status" value="1"/>
</dbReference>
<name>A0A511AX05_9PROT</name>
<evidence type="ECO:0000256" key="9">
    <source>
        <dbReference type="ARBA" id="ARBA00023204"/>
    </source>
</evidence>
<evidence type="ECO:0000313" key="21">
    <source>
        <dbReference type="EMBL" id="GEK92676.1"/>
    </source>
</evidence>
<dbReference type="InterPro" id="IPR000086">
    <property type="entry name" value="NUDIX_hydrolase_dom"/>
</dbReference>
<evidence type="ECO:0000259" key="19">
    <source>
        <dbReference type="PROSITE" id="PS51186"/>
    </source>
</evidence>
<dbReference type="Pfam" id="PF13302">
    <property type="entry name" value="Acetyltransf_3"/>
    <property type="match status" value="1"/>
</dbReference>
<evidence type="ECO:0000256" key="17">
    <source>
        <dbReference type="RuleBase" id="RU003476"/>
    </source>
</evidence>
<evidence type="ECO:0000256" key="3">
    <source>
        <dbReference type="ARBA" id="ARBA00022457"/>
    </source>
</evidence>
<evidence type="ECO:0000256" key="13">
    <source>
        <dbReference type="ARBA" id="ARBA00040794"/>
    </source>
</evidence>
<dbReference type="Proteomes" id="UP000321230">
    <property type="component" value="Unassembled WGS sequence"/>
</dbReference>
<dbReference type="Gene3D" id="3.90.79.10">
    <property type="entry name" value="Nucleoside Triphosphate Pyrophosphohydrolase"/>
    <property type="match status" value="1"/>
</dbReference>
<proteinExistence type="inferred from homology"/>
<dbReference type="PANTHER" id="PTHR47707">
    <property type="entry name" value="8-OXO-DGTP DIPHOSPHATASE"/>
    <property type="match status" value="1"/>
</dbReference>
<dbReference type="PANTHER" id="PTHR47707:SF1">
    <property type="entry name" value="NUDIX HYDROLASE FAMILY PROTEIN"/>
    <property type="match status" value="1"/>
</dbReference>
<evidence type="ECO:0000256" key="10">
    <source>
        <dbReference type="ARBA" id="ARBA00035861"/>
    </source>
</evidence>
<evidence type="ECO:0000256" key="8">
    <source>
        <dbReference type="ARBA" id="ARBA00022842"/>
    </source>
</evidence>
<dbReference type="RefSeq" id="WP_146793580.1">
    <property type="nucleotide sequence ID" value="NZ_BARC01000005.1"/>
</dbReference>
<keyword evidence="6" id="KW-0227">DNA damage</keyword>
<evidence type="ECO:0000256" key="11">
    <source>
        <dbReference type="ARBA" id="ARBA00036904"/>
    </source>
</evidence>
<evidence type="ECO:0000256" key="5">
    <source>
        <dbReference type="ARBA" id="ARBA00022723"/>
    </source>
</evidence>
<dbReference type="InterPro" id="IPR020084">
    <property type="entry name" value="NUDIX_hydrolase_CS"/>
</dbReference>
<evidence type="ECO:0000256" key="15">
    <source>
        <dbReference type="ARBA" id="ARBA00041979"/>
    </source>
</evidence>
<evidence type="ECO:0000256" key="7">
    <source>
        <dbReference type="ARBA" id="ARBA00022801"/>
    </source>
</evidence>
<dbReference type="GO" id="GO:0006260">
    <property type="term" value="P:DNA replication"/>
    <property type="evidence" value="ECO:0007669"/>
    <property type="project" value="UniProtKB-KW"/>
</dbReference>
<gene>
    <name evidence="21" type="ORF">GWA01_04460</name>
</gene>
<evidence type="ECO:0000256" key="16">
    <source>
        <dbReference type="ARBA" id="ARBA00042798"/>
    </source>
</evidence>
<feature type="compositionally biased region" description="Polar residues" evidence="18">
    <location>
        <begin position="182"/>
        <end position="197"/>
    </location>
</feature>
<evidence type="ECO:0000256" key="6">
    <source>
        <dbReference type="ARBA" id="ARBA00022763"/>
    </source>
</evidence>
<comment type="cofactor">
    <cofactor evidence="1">
        <name>Mg(2+)</name>
        <dbReference type="ChEBI" id="CHEBI:18420"/>
    </cofactor>
</comment>
<dbReference type="InterPro" id="IPR016181">
    <property type="entry name" value="Acyl_CoA_acyltransferase"/>
</dbReference>
<dbReference type="EC" id="3.6.1.55" evidence="12"/>
<keyword evidence="4" id="KW-0235">DNA replication</keyword>
<evidence type="ECO:0000256" key="14">
    <source>
        <dbReference type="ARBA" id="ARBA00041592"/>
    </source>
</evidence>
<dbReference type="SUPFAM" id="SSF55811">
    <property type="entry name" value="Nudix"/>
    <property type="match status" value="1"/>
</dbReference>
<protein>
    <recommendedName>
        <fullName evidence="13">8-oxo-dGTP diphosphatase</fullName>
        <ecNumber evidence="12">3.6.1.55</ecNumber>
    </recommendedName>
    <alternativeName>
        <fullName evidence="16">7,8-dihydro-8-oxoguanine-triphosphatase</fullName>
    </alternativeName>
    <alternativeName>
        <fullName evidence="15">Mutator protein MutT</fullName>
    </alternativeName>
    <alternativeName>
        <fullName evidence="14">dGTP pyrophosphohydrolase</fullName>
    </alternativeName>
</protein>
<keyword evidence="9" id="KW-0234">DNA repair</keyword>
<evidence type="ECO:0000256" key="2">
    <source>
        <dbReference type="ARBA" id="ARBA00005582"/>
    </source>
</evidence>
<keyword evidence="8" id="KW-0460">Magnesium</keyword>
<evidence type="ECO:0000256" key="18">
    <source>
        <dbReference type="SAM" id="MobiDB-lite"/>
    </source>
</evidence>
<comment type="catalytic activity">
    <reaction evidence="11">
        <text>8-oxo-GTP + H2O = 8-oxo-GMP + diphosphate + H(+)</text>
        <dbReference type="Rhea" id="RHEA:67616"/>
        <dbReference type="ChEBI" id="CHEBI:15377"/>
        <dbReference type="ChEBI" id="CHEBI:15378"/>
        <dbReference type="ChEBI" id="CHEBI:33019"/>
        <dbReference type="ChEBI" id="CHEBI:143553"/>
        <dbReference type="ChEBI" id="CHEBI:145694"/>
    </reaction>
</comment>
<dbReference type="GO" id="GO:0046872">
    <property type="term" value="F:metal ion binding"/>
    <property type="evidence" value="ECO:0007669"/>
    <property type="project" value="UniProtKB-KW"/>
</dbReference>
<evidence type="ECO:0000256" key="4">
    <source>
        <dbReference type="ARBA" id="ARBA00022705"/>
    </source>
</evidence>
<accession>A0A511AX05</accession>
<dbReference type="InterPro" id="IPR047127">
    <property type="entry name" value="MutT-like"/>
</dbReference>
<dbReference type="GO" id="GO:0044715">
    <property type="term" value="F:8-oxo-dGDP phosphatase activity"/>
    <property type="evidence" value="ECO:0007669"/>
    <property type="project" value="TreeGrafter"/>
</dbReference>
<evidence type="ECO:0000256" key="1">
    <source>
        <dbReference type="ARBA" id="ARBA00001946"/>
    </source>
</evidence>